<evidence type="ECO:0000256" key="2">
    <source>
        <dbReference type="ARBA" id="ARBA00009347"/>
    </source>
</evidence>
<dbReference type="Pfam" id="PF00441">
    <property type="entry name" value="Acyl-CoA_dh_1"/>
    <property type="match status" value="1"/>
</dbReference>
<organism evidence="10">
    <name type="scientific">uncultured Solirubrobacteraceae bacterium</name>
    <dbReference type="NCBI Taxonomy" id="1162706"/>
    <lineage>
        <taxon>Bacteria</taxon>
        <taxon>Bacillati</taxon>
        <taxon>Actinomycetota</taxon>
        <taxon>Thermoleophilia</taxon>
        <taxon>Solirubrobacterales</taxon>
        <taxon>Solirubrobacteraceae</taxon>
        <taxon>environmental samples</taxon>
    </lineage>
</organism>
<dbReference type="InterPro" id="IPR046373">
    <property type="entry name" value="Acyl-CoA_Oxase/DH_mid-dom_sf"/>
</dbReference>
<proteinExistence type="inferred from homology"/>
<protein>
    <submittedName>
        <fullName evidence="10">Acyl-CoA dehydrogenase, long-chain specific</fullName>
        <ecNumber evidence="10">1.3.8.8</ecNumber>
    </submittedName>
</protein>
<evidence type="ECO:0000259" key="8">
    <source>
        <dbReference type="Pfam" id="PF02770"/>
    </source>
</evidence>
<dbReference type="InterPro" id="IPR009075">
    <property type="entry name" value="AcylCo_DH/oxidase_C"/>
</dbReference>
<dbReference type="FunFam" id="2.40.110.10:FF:000011">
    <property type="entry name" value="Acyl-CoA dehydrogenase FadE34"/>
    <property type="match status" value="1"/>
</dbReference>
<dbReference type="EMBL" id="CADCVT010000280">
    <property type="protein sequence ID" value="CAA9515471.1"/>
    <property type="molecule type" value="Genomic_DNA"/>
</dbReference>
<dbReference type="GO" id="GO:0050660">
    <property type="term" value="F:flavin adenine dinucleotide binding"/>
    <property type="evidence" value="ECO:0007669"/>
    <property type="project" value="InterPro"/>
</dbReference>
<dbReference type="SUPFAM" id="SSF47203">
    <property type="entry name" value="Acyl-CoA dehydrogenase C-terminal domain-like"/>
    <property type="match status" value="1"/>
</dbReference>
<dbReference type="SUPFAM" id="SSF56645">
    <property type="entry name" value="Acyl-CoA dehydrogenase NM domain-like"/>
    <property type="match status" value="1"/>
</dbReference>
<dbReference type="InterPro" id="IPR013786">
    <property type="entry name" value="AcylCoA_DH/ox_N"/>
</dbReference>
<comment type="cofactor">
    <cofactor evidence="1 6">
        <name>FAD</name>
        <dbReference type="ChEBI" id="CHEBI:57692"/>
    </cofactor>
</comment>
<dbReference type="GO" id="GO:0004466">
    <property type="term" value="F:long-chain fatty acyl-CoA dehydrogenase activity"/>
    <property type="evidence" value="ECO:0007669"/>
    <property type="project" value="UniProtKB-EC"/>
</dbReference>
<feature type="domain" description="Acyl-CoA dehydrogenase/oxidase N-terminal" evidence="9">
    <location>
        <begin position="6"/>
        <end position="125"/>
    </location>
</feature>
<sequence>MDLNDTPEQAQFREKVRSWLEEHKGEAPVLEGPDALTEEDEIVAARRVWQRKLAEGGLAGATWPKELGGQGLGPIEQVIISQEIAAAGVPGILDVIGVGMLGPTLIAHGSEEQKQQFLGPMLHGDEVWCQLFSEPAAGSDLAGIQSRAKQVDGGWVLNGQKVWTTNAQFSAYGLLLARTDPEQHKHKGLTMFIVPMDAEGVTVRGLRQITGDAEFNEVFFDDVKIPDDAVVGGVNNGWGTALTTLMFERLTIGFGSEGLGYRPERFAGRIAEDPEASRNGEVRQRLGHIATDLMAVRFTGYRMLSALQQGQIPGPEAGLSKITTVNAGIQATELVADIVGPDALREDVENPFAYHTSFLPGLKSAGGTEEILRNTIGERVLGLPPEPRLDKGIPFSELRAKEKAAAS</sequence>
<dbReference type="InterPro" id="IPR052161">
    <property type="entry name" value="Mycobact_Acyl-CoA_DH"/>
</dbReference>
<feature type="domain" description="Acyl-CoA dehydrogenase/oxidase C-terminal" evidence="7">
    <location>
        <begin position="235"/>
        <end position="381"/>
    </location>
</feature>
<gene>
    <name evidence="10" type="ORF">AVDCRST_MAG85-2584</name>
</gene>
<dbReference type="InterPro" id="IPR009100">
    <property type="entry name" value="AcylCoA_DH/oxidase_NM_dom_sf"/>
</dbReference>
<dbReference type="Pfam" id="PF02771">
    <property type="entry name" value="Acyl-CoA_dh_N"/>
    <property type="match status" value="1"/>
</dbReference>
<evidence type="ECO:0000313" key="10">
    <source>
        <dbReference type="EMBL" id="CAA9515471.1"/>
    </source>
</evidence>
<dbReference type="PANTHER" id="PTHR43292">
    <property type="entry name" value="ACYL-COA DEHYDROGENASE"/>
    <property type="match status" value="1"/>
</dbReference>
<accession>A0A6J4T7C0</accession>
<dbReference type="InterPro" id="IPR037069">
    <property type="entry name" value="AcylCoA_DH/ox_N_sf"/>
</dbReference>
<keyword evidence="3 6" id="KW-0285">Flavoprotein</keyword>
<name>A0A6J4T7C0_9ACTN</name>
<feature type="domain" description="Acyl-CoA oxidase/dehydrogenase middle" evidence="8">
    <location>
        <begin position="129"/>
        <end position="223"/>
    </location>
</feature>
<comment type="similarity">
    <text evidence="2 6">Belongs to the acyl-CoA dehydrogenase family.</text>
</comment>
<evidence type="ECO:0000256" key="5">
    <source>
        <dbReference type="ARBA" id="ARBA00023002"/>
    </source>
</evidence>
<dbReference type="EC" id="1.3.8.8" evidence="10"/>
<dbReference type="Gene3D" id="1.20.140.10">
    <property type="entry name" value="Butyryl-CoA Dehydrogenase, subunit A, domain 3"/>
    <property type="match status" value="1"/>
</dbReference>
<dbReference type="Gene3D" id="2.40.110.10">
    <property type="entry name" value="Butyryl-CoA Dehydrogenase, subunit A, domain 2"/>
    <property type="match status" value="1"/>
</dbReference>
<dbReference type="InterPro" id="IPR036250">
    <property type="entry name" value="AcylCo_DH-like_C"/>
</dbReference>
<evidence type="ECO:0000256" key="3">
    <source>
        <dbReference type="ARBA" id="ARBA00022630"/>
    </source>
</evidence>
<evidence type="ECO:0000259" key="7">
    <source>
        <dbReference type="Pfam" id="PF00441"/>
    </source>
</evidence>
<evidence type="ECO:0000256" key="1">
    <source>
        <dbReference type="ARBA" id="ARBA00001974"/>
    </source>
</evidence>
<dbReference type="GO" id="GO:0005886">
    <property type="term" value="C:plasma membrane"/>
    <property type="evidence" value="ECO:0007669"/>
    <property type="project" value="TreeGrafter"/>
</dbReference>
<dbReference type="Gene3D" id="1.10.540.10">
    <property type="entry name" value="Acyl-CoA dehydrogenase/oxidase, N-terminal domain"/>
    <property type="match status" value="1"/>
</dbReference>
<evidence type="ECO:0000259" key="9">
    <source>
        <dbReference type="Pfam" id="PF02771"/>
    </source>
</evidence>
<evidence type="ECO:0000256" key="6">
    <source>
        <dbReference type="RuleBase" id="RU362125"/>
    </source>
</evidence>
<dbReference type="Pfam" id="PF02770">
    <property type="entry name" value="Acyl-CoA_dh_M"/>
    <property type="match status" value="1"/>
</dbReference>
<dbReference type="AlphaFoldDB" id="A0A6J4T7C0"/>
<reference evidence="10" key="1">
    <citation type="submission" date="2020-02" db="EMBL/GenBank/DDBJ databases">
        <authorList>
            <person name="Meier V. D."/>
        </authorList>
    </citation>
    <scope>NUCLEOTIDE SEQUENCE</scope>
    <source>
        <strain evidence="10">AVDCRST_MAG85</strain>
    </source>
</reference>
<dbReference type="PANTHER" id="PTHR43292:SF4">
    <property type="entry name" value="ACYL-COA DEHYDROGENASE FADE34"/>
    <property type="match status" value="1"/>
</dbReference>
<keyword evidence="4 6" id="KW-0274">FAD</keyword>
<keyword evidence="5 6" id="KW-0560">Oxidoreductase</keyword>
<dbReference type="InterPro" id="IPR006091">
    <property type="entry name" value="Acyl-CoA_Oxase/DH_mid-dom"/>
</dbReference>
<evidence type="ECO:0000256" key="4">
    <source>
        <dbReference type="ARBA" id="ARBA00022827"/>
    </source>
</evidence>